<organism evidence="2 3">
    <name type="scientific">Diacronema lutheri</name>
    <name type="common">Unicellular marine alga</name>
    <name type="synonym">Monochrysis lutheri</name>
    <dbReference type="NCBI Taxonomy" id="2081491"/>
    <lineage>
        <taxon>Eukaryota</taxon>
        <taxon>Haptista</taxon>
        <taxon>Haptophyta</taxon>
        <taxon>Pavlovophyceae</taxon>
        <taxon>Pavlovales</taxon>
        <taxon>Pavlovaceae</taxon>
        <taxon>Diacronema</taxon>
    </lineage>
</organism>
<evidence type="ECO:0000313" key="2">
    <source>
        <dbReference type="EMBL" id="KAG8464416.1"/>
    </source>
</evidence>
<feature type="compositionally biased region" description="Low complexity" evidence="1">
    <location>
        <begin position="151"/>
        <end position="171"/>
    </location>
</feature>
<dbReference type="EMBL" id="JAGTXO010000013">
    <property type="protein sequence ID" value="KAG8464416.1"/>
    <property type="molecule type" value="Genomic_DNA"/>
</dbReference>
<comment type="caution">
    <text evidence="2">The sequence shown here is derived from an EMBL/GenBank/DDBJ whole genome shotgun (WGS) entry which is preliminary data.</text>
</comment>
<name>A0A8J5XFX9_DIALT</name>
<evidence type="ECO:0000256" key="1">
    <source>
        <dbReference type="SAM" id="MobiDB-lite"/>
    </source>
</evidence>
<proteinExistence type="predicted"/>
<feature type="compositionally biased region" description="Low complexity" evidence="1">
    <location>
        <begin position="15"/>
        <end position="43"/>
    </location>
</feature>
<dbReference type="OrthoDB" id="10569018at2759"/>
<protein>
    <submittedName>
        <fullName evidence="2">Uncharacterized protein</fullName>
    </submittedName>
</protein>
<feature type="region of interest" description="Disordered" evidence="1">
    <location>
        <begin position="1"/>
        <end position="59"/>
    </location>
</feature>
<feature type="compositionally biased region" description="Polar residues" evidence="1">
    <location>
        <begin position="287"/>
        <end position="301"/>
    </location>
</feature>
<sequence>MRQNSPHRPGHGSFRASANPSSVSARSSRRSSSPRVRAASAPRIRQSAAFSSASPRFVPPGTRLALLAAADTPGVGGYTPRVTAKGKSSTVAANDAQPGAAPFGSWQPRETPAAAASRKMAPLPGPGAYSPVVRRNGKSNDVSVPDDLNVSRTGSLSRSGSARRSSSPFASRAKRLTEPGDNVFGVPSTRGETPGVAHYDVPDRSDFNVRPQAHPLGDSPVFRSDSYARPGDAHDAAHAAGMSAPSPGPGDYSPRALRDGSVAGSARDGSTVAGLLRGTRDRPSPMFRSSSPARPRVQTTIAPGPGTYDVKYTRFGSRREVAESAYELGYVRADDDGAAASWSYVDGY</sequence>
<dbReference type="AlphaFoldDB" id="A0A8J5XFX9"/>
<reference evidence="2" key="1">
    <citation type="submission" date="2021-05" db="EMBL/GenBank/DDBJ databases">
        <title>The genome of the haptophyte Pavlova lutheri (Diacronema luteri, Pavlovales) - a model for lipid biosynthesis in eukaryotic algae.</title>
        <authorList>
            <person name="Hulatt C.J."/>
            <person name="Posewitz M.C."/>
        </authorList>
    </citation>
    <scope>NUCLEOTIDE SEQUENCE</scope>
    <source>
        <strain evidence="2">NIVA-4/92</strain>
    </source>
</reference>
<feature type="region of interest" description="Disordered" evidence="1">
    <location>
        <begin position="71"/>
        <end position="306"/>
    </location>
</feature>
<gene>
    <name evidence="2" type="ORF">KFE25_003479</name>
</gene>
<keyword evidence="3" id="KW-1185">Reference proteome</keyword>
<evidence type="ECO:0000313" key="3">
    <source>
        <dbReference type="Proteomes" id="UP000751190"/>
    </source>
</evidence>
<accession>A0A8J5XFX9</accession>
<dbReference type="Proteomes" id="UP000751190">
    <property type="component" value="Unassembled WGS sequence"/>
</dbReference>